<dbReference type="InterPro" id="IPR000131">
    <property type="entry name" value="ATP_synth_F1_gsu"/>
</dbReference>
<keyword evidence="8 11" id="KW-0139">CF(1)</keyword>
<keyword evidence="13" id="KW-1185">Reference proteome</keyword>
<comment type="subcellular location">
    <subcellularLocation>
        <location evidence="11">Cell membrane</location>
        <topology evidence="11">Peripheral membrane protein</topology>
    </subcellularLocation>
    <subcellularLocation>
        <location evidence="2">Membrane</location>
        <topology evidence="2">Peripheral membrane protein</topology>
    </subcellularLocation>
    <subcellularLocation>
        <location evidence="10">Thylakoid</location>
    </subcellularLocation>
</comment>
<dbReference type="GO" id="GO:0005886">
    <property type="term" value="C:plasma membrane"/>
    <property type="evidence" value="ECO:0007669"/>
    <property type="project" value="UniProtKB-SubCell"/>
</dbReference>
<dbReference type="GO" id="GO:0042777">
    <property type="term" value="P:proton motive force-driven plasma membrane ATP synthesis"/>
    <property type="evidence" value="ECO:0007669"/>
    <property type="project" value="UniProtKB-UniRule"/>
</dbReference>
<dbReference type="HAMAP" id="MF_00815">
    <property type="entry name" value="ATP_synth_gamma_bact"/>
    <property type="match status" value="1"/>
</dbReference>
<evidence type="ECO:0000313" key="13">
    <source>
        <dbReference type="Proteomes" id="UP000001968"/>
    </source>
</evidence>
<evidence type="ECO:0000256" key="2">
    <source>
        <dbReference type="ARBA" id="ARBA00004170"/>
    </source>
</evidence>
<dbReference type="PRINTS" id="PR00126">
    <property type="entry name" value="ATPASEGAMMA"/>
</dbReference>
<dbReference type="InterPro" id="IPR035968">
    <property type="entry name" value="ATP_synth_F1_ATPase_gsu"/>
</dbReference>
<evidence type="ECO:0000256" key="5">
    <source>
        <dbReference type="ARBA" id="ARBA00022781"/>
    </source>
</evidence>
<dbReference type="HOGENOM" id="CLU_050669_0_1_9"/>
<dbReference type="GO" id="GO:0046933">
    <property type="term" value="F:proton-transporting ATP synthase activity, rotational mechanism"/>
    <property type="evidence" value="ECO:0007669"/>
    <property type="project" value="UniProtKB-UniRule"/>
</dbReference>
<dbReference type="GO" id="GO:0009579">
    <property type="term" value="C:thylakoid"/>
    <property type="evidence" value="ECO:0007669"/>
    <property type="project" value="UniProtKB-SubCell"/>
</dbReference>
<dbReference type="PROSITE" id="PS00153">
    <property type="entry name" value="ATPASE_GAMMA"/>
    <property type="match status" value="1"/>
</dbReference>
<protein>
    <recommendedName>
        <fullName evidence="11">ATP synthase gamma chain</fullName>
    </recommendedName>
    <alternativeName>
        <fullName evidence="11">ATP synthase F1 sector gamma subunit</fullName>
    </alternativeName>
    <alternativeName>
        <fullName evidence="11">F-ATPase gamma subunit</fullName>
    </alternativeName>
</protein>
<evidence type="ECO:0000313" key="12">
    <source>
        <dbReference type="EMBL" id="ABI69672.1"/>
    </source>
</evidence>
<dbReference type="InterPro" id="IPR023632">
    <property type="entry name" value="ATP_synth_F1_gsu_CS"/>
</dbReference>
<gene>
    <name evidence="11" type="primary">atpG</name>
    <name evidence="12" type="ordered locus">Swol_2383</name>
</gene>
<dbReference type="GO" id="GO:0005524">
    <property type="term" value="F:ATP binding"/>
    <property type="evidence" value="ECO:0007669"/>
    <property type="project" value="UniProtKB-UniRule"/>
</dbReference>
<dbReference type="NCBIfam" id="TIGR01146">
    <property type="entry name" value="ATPsyn_F1gamma"/>
    <property type="match status" value="1"/>
</dbReference>
<dbReference type="Gene3D" id="1.10.287.80">
    <property type="entry name" value="ATP synthase, gamma subunit, helix hairpin domain"/>
    <property type="match status" value="2"/>
</dbReference>
<evidence type="ECO:0000256" key="11">
    <source>
        <dbReference type="HAMAP-Rule" id="MF_00815"/>
    </source>
</evidence>
<evidence type="ECO:0000256" key="8">
    <source>
        <dbReference type="ARBA" id="ARBA00023196"/>
    </source>
</evidence>
<dbReference type="CDD" id="cd12151">
    <property type="entry name" value="F1-ATPase_gamma"/>
    <property type="match status" value="1"/>
</dbReference>
<keyword evidence="6 11" id="KW-0406">Ion transport</keyword>
<dbReference type="RefSeq" id="WP_011641756.1">
    <property type="nucleotide sequence ID" value="NC_008346.1"/>
</dbReference>
<dbReference type="PANTHER" id="PTHR11693:SF22">
    <property type="entry name" value="ATP SYNTHASE SUBUNIT GAMMA, MITOCHONDRIAL"/>
    <property type="match status" value="1"/>
</dbReference>
<dbReference type="EMBL" id="CP000448">
    <property type="protein sequence ID" value="ABI69672.1"/>
    <property type="molecule type" value="Genomic_DNA"/>
</dbReference>
<dbReference type="PANTHER" id="PTHR11693">
    <property type="entry name" value="ATP SYNTHASE GAMMA CHAIN"/>
    <property type="match status" value="1"/>
</dbReference>
<dbReference type="OrthoDB" id="9812769at2"/>
<keyword evidence="11" id="KW-1003">Cell membrane</keyword>
<name>Q0AUD2_SYNWW</name>
<dbReference type="FunFam" id="1.10.287.80:FF:000003">
    <property type="entry name" value="ATP synthase gamma chain, chloroplastic"/>
    <property type="match status" value="1"/>
</dbReference>
<dbReference type="Proteomes" id="UP000001968">
    <property type="component" value="Chromosome"/>
</dbReference>
<organism evidence="12 13">
    <name type="scientific">Syntrophomonas wolfei subsp. wolfei (strain DSM 2245B / Goettingen)</name>
    <dbReference type="NCBI Taxonomy" id="335541"/>
    <lineage>
        <taxon>Bacteria</taxon>
        <taxon>Bacillati</taxon>
        <taxon>Bacillota</taxon>
        <taxon>Clostridia</taxon>
        <taxon>Eubacteriales</taxon>
        <taxon>Syntrophomonadaceae</taxon>
        <taxon>Syntrophomonas</taxon>
    </lineage>
</organism>
<comment type="similarity">
    <text evidence="3 11">Belongs to the ATPase gamma chain family.</text>
</comment>
<dbReference type="GO" id="GO:0045259">
    <property type="term" value="C:proton-transporting ATP synthase complex"/>
    <property type="evidence" value="ECO:0007669"/>
    <property type="project" value="UniProtKB-KW"/>
</dbReference>
<comment type="function">
    <text evidence="1 11">Produces ATP from ADP in the presence of a proton gradient across the membrane. The gamma chain is believed to be important in regulating ATPase activity and the flow of protons through the CF(0) complex.</text>
</comment>
<keyword evidence="7 11" id="KW-0472">Membrane</keyword>
<keyword evidence="9 11" id="KW-0066">ATP synthesis</keyword>
<evidence type="ECO:0000256" key="7">
    <source>
        <dbReference type="ARBA" id="ARBA00023136"/>
    </source>
</evidence>
<dbReference type="GO" id="GO:0016787">
    <property type="term" value="F:hydrolase activity"/>
    <property type="evidence" value="ECO:0007669"/>
    <property type="project" value="UniProtKB-KW"/>
</dbReference>
<evidence type="ECO:0000256" key="3">
    <source>
        <dbReference type="ARBA" id="ARBA00007681"/>
    </source>
</evidence>
<reference evidence="13" key="1">
    <citation type="journal article" date="2010" name="Environ. Microbiol.">
        <title>The genome of Syntrophomonas wolfei: new insights into syntrophic metabolism and biohydrogen production.</title>
        <authorList>
            <person name="Sieber J.R."/>
            <person name="Sims D.R."/>
            <person name="Han C."/>
            <person name="Kim E."/>
            <person name="Lykidis A."/>
            <person name="Lapidus A.L."/>
            <person name="McDonnald E."/>
            <person name="Rohlin L."/>
            <person name="Culley D.E."/>
            <person name="Gunsalus R."/>
            <person name="McInerney M.J."/>
        </authorList>
    </citation>
    <scope>NUCLEOTIDE SEQUENCE [LARGE SCALE GENOMIC DNA]</scope>
    <source>
        <strain evidence="13">DSM 2245B / Goettingen</strain>
    </source>
</reference>
<keyword evidence="4 11" id="KW-0813">Transport</keyword>
<dbReference type="STRING" id="335541.Swol_2383"/>
<dbReference type="KEGG" id="swo:Swol_2383"/>
<evidence type="ECO:0000256" key="1">
    <source>
        <dbReference type="ARBA" id="ARBA00003456"/>
    </source>
</evidence>
<keyword evidence="12" id="KW-0378">Hydrolase</keyword>
<evidence type="ECO:0000256" key="6">
    <source>
        <dbReference type="ARBA" id="ARBA00023065"/>
    </source>
</evidence>
<dbReference type="eggNOG" id="COG0224">
    <property type="taxonomic scope" value="Bacteria"/>
</dbReference>
<keyword evidence="5 11" id="KW-0375">Hydrogen ion transport</keyword>
<proteinExistence type="inferred from homology"/>
<sequence length="298" mass="33081">MAGAGVREFKRRIRSVQNTQQITKAMKMVAAAKLRRAQEAAESSRPYNETLKGTLARLAAVSFDVRHPLLVKREEVRKVGYIVVTADRGLCGGYNTNIIRAANHAIAEDERKVETGIIAVGRKSRDFYRKRGGFDAEFINLGDNISYADAREIAQYVTNAYENEEVDEVYLVYARFVNVLRQVPTVTKLLPIETPTQEADSSDIKETRQVDYIYEPSAEDILLALLPRYVGSQIYNAMLEGKASEQGARMTAMGNATENAKEIISNLTLEMNKVRQAAITDEILDIVGGAEALNKGGK</sequence>
<dbReference type="SUPFAM" id="SSF52943">
    <property type="entry name" value="ATP synthase (F1-ATPase), gamma subunit"/>
    <property type="match status" value="1"/>
</dbReference>
<dbReference type="Pfam" id="PF00231">
    <property type="entry name" value="ATP-synt"/>
    <property type="match status" value="1"/>
</dbReference>
<evidence type="ECO:0000256" key="9">
    <source>
        <dbReference type="ARBA" id="ARBA00023310"/>
    </source>
</evidence>
<evidence type="ECO:0000256" key="4">
    <source>
        <dbReference type="ARBA" id="ARBA00022448"/>
    </source>
</evidence>
<dbReference type="AlphaFoldDB" id="Q0AUD2"/>
<evidence type="ECO:0000256" key="10">
    <source>
        <dbReference type="ARBA" id="ARBA00060385"/>
    </source>
</evidence>
<comment type="subunit">
    <text evidence="11">F-type ATPases have 2 components, CF(1) - the catalytic core - and CF(0) - the membrane proton channel. CF(1) has five subunits: alpha(3), beta(3), gamma(1), delta(1), epsilon(1). CF(0) has three main subunits: a, b and c.</text>
</comment>
<accession>Q0AUD2</accession>
<dbReference type="Gene3D" id="3.40.1380.10">
    <property type="match status" value="1"/>
</dbReference>